<dbReference type="OrthoDB" id="411145at2759"/>
<accession>M7SJ13</accession>
<dbReference type="InterPro" id="IPR011009">
    <property type="entry name" value="Kinase-like_dom_sf"/>
</dbReference>
<dbReference type="Gene3D" id="3.90.1200.10">
    <property type="match status" value="1"/>
</dbReference>
<organism evidence="2 3">
    <name type="scientific">Eutypa lata (strain UCR-EL1)</name>
    <name type="common">Grapevine dieback disease fungus</name>
    <name type="synonym">Eutypa armeniacae</name>
    <dbReference type="NCBI Taxonomy" id="1287681"/>
    <lineage>
        <taxon>Eukaryota</taxon>
        <taxon>Fungi</taxon>
        <taxon>Dikarya</taxon>
        <taxon>Ascomycota</taxon>
        <taxon>Pezizomycotina</taxon>
        <taxon>Sordariomycetes</taxon>
        <taxon>Xylariomycetidae</taxon>
        <taxon>Xylariales</taxon>
        <taxon>Diatrypaceae</taxon>
        <taxon>Eutypa</taxon>
    </lineage>
</organism>
<dbReference type="HOGENOM" id="CLU_049945_0_0_1"/>
<reference evidence="3" key="1">
    <citation type="journal article" date="2013" name="Genome Announc.">
        <title>Draft genome sequence of the grapevine dieback fungus Eutypa lata UCR-EL1.</title>
        <authorList>
            <person name="Blanco-Ulate B."/>
            <person name="Rolshausen P.E."/>
            <person name="Cantu D."/>
        </authorList>
    </citation>
    <scope>NUCLEOTIDE SEQUENCE [LARGE SCALE GENOMIC DNA]</scope>
    <source>
        <strain evidence="3">UCR-EL1</strain>
    </source>
</reference>
<protein>
    <submittedName>
        <fullName evidence="2">Putative phosphotransferase enzyme family protein</fullName>
    </submittedName>
</protein>
<dbReference type="EMBL" id="KB707118">
    <property type="protein sequence ID" value="EMR64142.1"/>
    <property type="molecule type" value="Genomic_DNA"/>
</dbReference>
<dbReference type="eggNOG" id="ENOG502S072">
    <property type="taxonomic scope" value="Eukaryota"/>
</dbReference>
<dbReference type="GO" id="GO:0016740">
    <property type="term" value="F:transferase activity"/>
    <property type="evidence" value="ECO:0007669"/>
    <property type="project" value="UniProtKB-KW"/>
</dbReference>
<dbReference type="AlphaFoldDB" id="M7SJ13"/>
<dbReference type="OMA" id="HPRGWNT"/>
<evidence type="ECO:0000313" key="2">
    <source>
        <dbReference type="EMBL" id="EMR64142.1"/>
    </source>
</evidence>
<evidence type="ECO:0000313" key="3">
    <source>
        <dbReference type="Proteomes" id="UP000012174"/>
    </source>
</evidence>
<name>M7SJ13_EUTLA</name>
<dbReference type="Pfam" id="PF01636">
    <property type="entry name" value="APH"/>
    <property type="match status" value="1"/>
</dbReference>
<keyword evidence="2" id="KW-0808">Transferase</keyword>
<proteinExistence type="predicted"/>
<feature type="domain" description="Aminoglycoside phosphotransferase" evidence="1">
    <location>
        <begin position="306"/>
        <end position="351"/>
    </location>
</feature>
<gene>
    <name evidence="2" type="ORF">UCREL1_8910</name>
</gene>
<evidence type="ECO:0000259" key="1">
    <source>
        <dbReference type="Pfam" id="PF01636"/>
    </source>
</evidence>
<dbReference type="KEGG" id="ela:UCREL1_8910"/>
<dbReference type="InterPro" id="IPR002575">
    <property type="entry name" value="Aminoglycoside_PTrfase"/>
</dbReference>
<dbReference type="STRING" id="1287681.M7SJ13"/>
<sequence length="457" mass="50702">MAPMAPDRVAAIMLSWHGLELVSCRPIQTLWAGYGSISEVRARRPLRREGEPGKDTLDLILKLVTPPVTSKGDEDEGHLRKMLSYEVEQYFYEAVAPRLLSPSRGGEDEDGSAYNHDRPAIARCIATTRDMDGKPGAEHLAGGVIATLITDLRPEFPVPGEKRAELSETQVHAALDWLAGFHGLSRPWVGELGEGRKGMEGLVRPPLEEAERRKRIADGRGSGANGDGKVHNKIDGTATLWLNGGYTYLATRRTEYATLVADADSEWSDALCKPYDGESGSPTSVAERVADFLTPRSVSDVDRVRRPYESYIHGDVKSENLFATAAGDRVAFFDFQYVGLGLGVCDLAKLFTCSVPLRLLTSYDDEDAVPSELEMDAGEKRLLEYYRRRLLEVDGSGGGGFDYDWSLLVRHWEAALVDWLRFQMSWGAWGNTVWLEARVRSILSDDGFKKWLLENSS</sequence>
<keyword evidence="3" id="KW-1185">Reference proteome</keyword>
<dbReference type="Proteomes" id="UP000012174">
    <property type="component" value="Unassembled WGS sequence"/>
</dbReference>
<dbReference type="SUPFAM" id="SSF56112">
    <property type="entry name" value="Protein kinase-like (PK-like)"/>
    <property type="match status" value="1"/>
</dbReference>